<name>A0A6J7E074_9ZZZZ</name>
<sequence length="272" mass="30045">MFVFDPVIFILLAGAAGLYIRAVRRLSRRGYRVPRGQQAFWWTGMSLVTIGLFGPPAAFSDQLFWAHMSEHLLIADIAAPFLLAGLRTPVGLFVPPKEILVLVARNRPIRALGRFVTKPLVALPLSVVVLYGWHLAPAFTAATREPLVHALQHQSFLLANLIFWWPAIEPNRRPMPAQLWKIGYLLAGRMASILMGALFLVSNRAFYSDLYASGAKQHGLTALSDQQIGAGLMMLTDVLIMMIVLGVFFAKAAAEGAREDQKADELRLNPST</sequence>
<feature type="transmembrane region" description="Helical" evidence="6">
    <location>
        <begin position="115"/>
        <end position="135"/>
    </location>
</feature>
<feature type="transmembrane region" description="Helical" evidence="6">
    <location>
        <begin position="147"/>
        <end position="167"/>
    </location>
</feature>
<evidence type="ECO:0000256" key="6">
    <source>
        <dbReference type="SAM" id="Phobius"/>
    </source>
</evidence>
<feature type="transmembrane region" description="Helical" evidence="6">
    <location>
        <begin position="228"/>
        <end position="250"/>
    </location>
</feature>
<evidence type="ECO:0000256" key="2">
    <source>
        <dbReference type="ARBA" id="ARBA00022475"/>
    </source>
</evidence>
<keyword evidence="3 6" id="KW-0812">Transmembrane</keyword>
<protein>
    <submittedName>
        <fullName evidence="7">Unannotated protein</fullName>
    </submittedName>
</protein>
<evidence type="ECO:0000256" key="1">
    <source>
        <dbReference type="ARBA" id="ARBA00004651"/>
    </source>
</evidence>
<proteinExistence type="predicted"/>
<feature type="transmembrane region" description="Helical" evidence="6">
    <location>
        <begin position="179"/>
        <end position="201"/>
    </location>
</feature>
<keyword evidence="2" id="KW-1003">Cell membrane</keyword>
<evidence type="ECO:0000256" key="5">
    <source>
        <dbReference type="ARBA" id="ARBA00023136"/>
    </source>
</evidence>
<reference evidence="7" key="1">
    <citation type="submission" date="2020-05" db="EMBL/GenBank/DDBJ databases">
        <authorList>
            <person name="Chiriac C."/>
            <person name="Salcher M."/>
            <person name="Ghai R."/>
            <person name="Kavagutti S V."/>
        </authorList>
    </citation>
    <scope>NUCLEOTIDE SEQUENCE</scope>
</reference>
<evidence type="ECO:0000256" key="3">
    <source>
        <dbReference type="ARBA" id="ARBA00022692"/>
    </source>
</evidence>
<accession>A0A6J7E074</accession>
<feature type="transmembrane region" description="Helical" evidence="6">
    <location>
        <begin position="39"/>
        <end position="59"/>
    </location>
</feature>
<gene>
    <name evidence="7" type="ORF">UFOPK3444_00898</name>
</gene>
<keyword evidence="4 6" id="KW-1133">Transmembrane helix</keyword>
<dbReference type="AlphaFoldDB" id="A0A6J7E074"/>
<evidence type="ECO:0000313" key="7">
    <source>
        <dbReference type="EMBL" id="CAB4873939.1"/>
    </source>
</evidence>
<organism evidence="7">
    <name type="scientific">freshwater metagenome</name>
    <dbReference type="NCBI Taxonomy" id="449393"/>
    <lineage>
        <taxon>unclassified sequences</taxon>
        <taxon>metagenomes</taxon>
        <taxon>ecological metagenomes</taxon>
    </lineage>
</organism>
<comment type="subcellular location">
    <subcellularLocation>
        <location evidence="1">Cell membrane</location>
        <topology evidence="1">Multi-pass membrane protein</topology>
    </subcellularLocation>
</comment>
<dbReference type="Pfam" id="PF09678">
    <property type="entry name" value="Caa3_CtaG"/>
    <property type="match status" value="1"/>
</dbReference>
<dbReference type="EMBL" id="CAFBLU010000012">
    <property type="protein sequence ID" value="CAB4873939.1"/>
    <property type="molecule type" value="Genomic_DNA"/>
</dbReference>
<dbReference type="InterPro" id="IPR019108">
    <property type="entry name" value="Caa3_assmbl_CtaG-rel"/>
</dbReference>
<feature type="transmembrane region" description="Helical" evidence="6">
    <location>
        <begin position="6"/>
        <end position="27"/>
    </location>
</feature>
<evidence type="ECO:0000256" key="4">
    <source>
        <dbReference type="ARBA" id="ARBA00022989"/>
    </source>
</evidence>
<feature type="transmembrane region" description="Helical" evidence="6">
    <location>
        <begin position="71"/>
        <end position="94"/>
    </location>
</feature>
<dbReference type="GO" id="GO:0005886">
    <property type="term" value="C:plasma membrane"/>
    <property type="evidence" value="ECO:0007669"/>
    <property type="project" value="UniProtKB-SubCell"/>
</dbReference>
<keyword evidence="5 6" id="KW-0472">Membrane</keyword>